<sequence length="133" mass="14560">MTSRSRICARIHTCESFGPDFWNPLPHLPAFSRAGNLLTFFSSQPHLPTHLSKVVVNKQIITCSPEACSKNMDVSSTPAGVLMESSEIIFTSAVTEAAFEPTAVPDKFDSYDVAVVVIYFILVLATGFYVSIK</sequence>
<accession>A0AAV4WLJ0</accession>
<keyword evidence="1" id="KW-0472">Membrane</keyword>
<keyword evidence="3" id="KW-1185">Reference proteome</keyword>
<gene>
    <name evidence="2" type="ORF">CDAR_428261</name>
</gene>
<evidence type="ECO:0000313" key="2">
    <source>
        <dbReference type="EMBL" id="GIY82413.1"/>
    </source>
</evidence>
<protein>
    <submittedName>
        <fullName evidence="2">Uncharacterized protein</fullName>
    </submittedName>
</protein>
<organism evidence="2 3">
    <name type="scientific">Caerostris darwini</name>
    <dbReference type="NCBI Taxonomy" id="1538125"/>
    <lineage>
        <taxon>Eukaryota</taxon>
        <taxon>Metazoa</taxon>
        <taxon>Ecdysozoa</taxon>
        <taxon>Arthropoda</taxon>
        <taxon>Chelicerata</taxon>
        <taxon>Arachnida</taxon>
        <taxon>Araneae</taxon>
        <taxon>Araneomorphae</taxon>
        <taxon>Entelegynae</taxon>
        <taxon>Araneoidea</taxon>
        <taxon>Araneidae</taxon>
        <taxon>Caerostris</taxon>
    </lineage>
</organism>
<keyword evidence="1" id="KW-1133">Transmembrane helix</keyword>
<proteinExistence type="predicted"/>
<feature type="transmembrane region" description="Helical" evidence="1">
    <location>
        <begin position="113"/>
        <end position="132"/>
    </location>
</feature>
<evidence type="ECO:0000256" key="1">
    <source>
        <dbReference type="SAM" id="Phobius"/>
    </source>
</evidence>
<keyword evidence="1" id="KW-0812">Transmembrane</keyword>
<dbReference type="Proteomes" id="UP001054837">
    <property type="component" value="Unassembled WGS sequence"/>
</dbReference>
<comment type="caution">
    <text evidence="2">The sequence shown here is derived from an EMBL/GenBank/DDBJ whole genome shotgun (WGS) entry which is preliminary data.</text>
</comment>
<dbReference type="AlphaFoldDB" id="A0AAV4WLJ0"/>
<name>A0AAV4WLJ0_9ARAC</name>
<evidence type="ECO:0000313" key="3">
    <source>
        <dbReference type="Proteomes" id="UP001054837"/>
    </source>
</evidence>
<dbReference type="EMBL" id="BPLQ01014723">
    <property type="protein sequence ID" value="GIY82413.1"/>
    <property type="molecule type" value="Genomic_DNA"/>
</dbReference>
<reference evidence="2 3" key="1">
    <citation type="submission" date="2021-06" db="EMBL/GenBank/DDBJ databases">
        <title>Caerostris darwini draft genome.</title>
        <authorList>
            <person name="Kono N."/>
            <person name="Arakawa K."/>
        </authorList>
    </citation>
    <scope>NUCLEOTIDE SEQUENCE [LARGE SCALE GENOMIC DNA]</scope>
</reference>